<evidence type="ECO:0000313" key="1">
    <source>
        <dbReference type="EMBL" id="GIX94515.1"/>
    </source>
</evidence>
<sequence length="127" mass="14584">MSQFSSRKDVRVCVSLNKSHIHNIHELRIWVIFGKTYVIITHWTSISCDLRNAWYGGREKVQGGQSGSALRLGHGGSAATTMTLRPAVPHQIRVNRRVCCKKHVILCNSQQSYWPWLSYWLGNYVIM</sequence>
<dbReference type="EMBL" id="BPLQ01002620">
    <property type="protein sequence ID" value="GIX94515.1"/>
    <property type="molecule type" value="Genomic_DNA"/>
</dbReference>
<gene>
    <name evidence="1" type="ORF">CDAR_55021</name>
</gene>
<reference evidence="1 2" key="1">
    <citation type="submission" date="2021-06" db="EMBL/GenBank/DDBJ databases">
        <title>Caerostris darwini draft genome.</title>
        <authorList>
            <person name="Kono N."/>
            <person name="Arakawa K."/>
        </authorList>
    </citation>
    <scope>NUCLEOTIDE SEQUENCE [LARGE SCALE GENOMIC DNA]</scope>
</reference>
<dbReference type="AlphaFoldDB" id="A0AAV4PD58"/>
<proteinExistence type="predicted"/>
<keyword evidence="2" id="KW-1185">Reference proteome</keyword>
<protein>
    <submittedName>
        <fullName evidence="1">Uncharacterized protein</fullName>
    </submittedName>
</protein>
<dbReference type="Proteomes" id="UP001054837">
    <property type="component" value="Unassembled WGS sequence"/>
</dbReference>
<comment type="caution">
    <text evidence="1">The sequence shown here is derived from an EMBL/GenBank/DDBJ whole genome shotgun (WGS) entry which is preliminary data.</text>
</comment>
<organism evidence="1 2">
    <name type="scientific">Caerostris darwini</name>
    <dbReference type="NCBI Taxonomy" id="1538125"/>
    <lineage>
        <taxon>Eukaryota</taxon>
        <taxon>Metazoa</taxon>
        <taxon>Ecdysozoa</taxon>
        <taxon>Arthropoda</taxon>
        <taxon>Chelicerata</taxon>
        <taxon>Arachnida</taxon>
        <taxon>Araneae</taxon>
        <taxon>Araneomorphae</taxon>
        <taxon>Entelegynae</taxon>
        <taxon>Araneoidea</taxon>
        <taxon>Araneidae</taxon>
        <taxon>Caerostris</taxon>
    </lineage>
</organism>
<name>A0AAV4PD58_9ARAC</name>
<accession>A0AAV4PD58</accession>
<evidence type="ECO:0000313" key="2">
    <source>
        <dbReference type="Proteomes" id="UP001054837"/>
    </source>
</evidence>